<dbReference type="AlphaFoldDB" id="A0A8X6LK35"/>
<dbReference type="EMBL" id="BMAO01006752">
    <property type="protein sequence ID" value="GFR11302.1"/>
    <property type="molecule type" value="Genomic_DNA"/>
</dbReference>
<accession>A0A8X6LK35</accession>
<reference evidence="1" key="1">
    <citation type="submission" date="2020-07" db="EMBL/GenBank/DDBJ databases">
        <title>Multicomponent nature underlies the extraordinary mechanical properties of spider dragline silk.</title>
        <authorList>
            <person name="Kono N."/>
            <person name="Nakamura H."/>
            <person name="Mori M."/>
            <person name="Yoshida Y."/>
            <person name="Ohtoshi R."/>
            <person name="Malay A.D."/>
            <person name="Moran D.A.P."/>
            <person name="Tomita M."/>
            <person name="Numata K."/>
            <person name="Arakawa K."/>
        </authorList>
    </citation>
    <scope>NUCLEOTIDE SEQUENCE</scope>
</reference>
<name>A0A8X6LK35_TRICU</name>
<sequence length="72" mass="8212">MLFGRIFSVSIGHKAGIANNFTYPITPAPVFLCQFDGCIKDTKDADKDNEVIQYKHWIDDEISNFNDNNNED</sequence>
<keyword evidence="2" id="KW-1185">Reference proteome</keyword>
<gene>
    <name evidence="1" type="ORF">TNCT_7671</name>
</gene>
<organism evidence="1 2">
    <name type="scientific">Trichonephila clavata</name>
    <name type="common">Joro spider</name>
    <name type="synonym">Nephila clavata</name>
    <dbReference type="NCBI Taxonomy" id="2740835"/>
    <lineage>
        <taxon>Eukaryota</taxon>
        <taxon>Metazoa</taxon>
        <taxon>Ecdysozoa</taxon>
        <taxon>Arthropoda</taxon>
        <taxon>Chelicerata</taxon>
        <taxon>Arachnida</taxon>
        <taxon>Araneae</taxon>
        <taxon>Araneomorphae</taxon>
        <taxon>Entelegynae</taxon>
        <taxon>Araneoidea</taxon>
        <taxon>Nephilidae</taxon>
        <taxon>Trichonephila</taxon>
    </lineage>
</organism>
<comment type="caution">
    <text evidence="1">The sequence shown here is derived from an EMBL/GenBank/DDBJ whole genome shotgun (WGS) entry which is preliminary data.</text>
</comment>
<dbReference type="OrthoDB" id="10413953at2759"/>
<proteinExistence type="predicted"/>
<dbReference type="Proteomes" id="UP000887116">
    <property type="component" value="Unassembled WGS sequence"/>
</dbReference>
<protein>
    <submittedName>
        <fullName evidence="1">Uncharacterized protein</fullName>
    </submittedName>
</protein>
<evidence type="ECO:0000313" key="2">
    <source>
        <dbReference type="Proteomes" id="UP000887116"/>
    </source>
</evidence>
<evidence type="ECO:0000313" key="1">
    <source>
        <dbReference type="EMBL" id="GFR11302.1"/>
    </source>
</evidence>